<evidence type="ECO:0000256" key="1">
    <source>
        <dbReference type="SAM" id="MobiDB-lite"/>
    </source>
</evidence>
<protein>
    <submittedName>
        <fullName evidence="3">Uncharacterized protein LOC106812771</fullName>
    </submittedName>
</protein>
<feature type="compositionally biased region" description="Basic and acidic residues" evidence="1">
    <location>
        <begin position="57"/>
        <end position="71"/>
    </location>
</feature>
<gene>
    <name evidence="3" type="primary">LOC106812771</name>
</gene>
<evidence type="ECO:0000313" key="3">
    <source>
        <dbReference type="RefSeq" id="XP_014672228.1"/>
    </source>
</evidence>
<dbReference type="GeneID" id="106812771"/>
<proteinExistence type="predicted"/>
<organism evidence="2 3">
    <name type="scientific">Priapulus caudatus</name>
    <name type="common">Priapulid worm</name>
    <dbReference type="NCBI Taxonomy" id="37621"/>
    <lineage>
        <taxon>Eukaryota</taxon>
        <taxon>Metazoa</taxon>
        <taxon>Ecdysozoa</taxon>
        <taxon>Scalidophora</taxon>
        <taxon>Priapulida</taxon>
        <taxon>Priapulimorpha</taxon>
        <taxon>Priapulimorphida</taxon>
        <taxon>Priapulidae</taxon>
        <taxon>Priapulus</taxon>
    </lineage>
</organism>
<feature type="region of interest" description="Disordered" evidence="1">
    <location>
        <begin position="118"/>
        <end position="137"/>
    </location>
</feature>
<dbReference type="Proteomes" id="UP000695022">
    <property type="component" value="Unplaced"/>
</dbReference>
<feature type="compositionally biased region" description="Basic and acidic residues" evidence="1">
    <location>
        <begin position="200"/>
        <end position="227"/>
    </location>
</feature>
<keyword evidence="2" id="KW-1185">Reference proteome</keyword>
<reference evidence="3" key="1">
    <citation type="submission" date="2025-08" db="UniProtKB">
        <authorList>
            <consortium name="RefSeq"/>
        </authorList>
    </citation>
    <scope>IDENTIFICATION</scope>
</reference>
<feature type="region of interest" description="Disordered" evidence="1">
    <location>
        <begin position="244"/>
        <end position="265"/>
    </location>
</feature>
<accession>A0ABM1EJ57</accession>
<evidence type="ECO:0000313" key="2">
    <source>
        <dbReference type="Proteomes" id="UP000695022"/>
    </source>
</evidence>
<sequence>MRTDRPRHANLYDASGARVHPLQAPGWIKSFSHDSVRRQGAPRSVPQQKQRSLSDAVLERAGRSPRPDPHHVFNVPELVTHYENITRVRTSASRDVGVVTGSGFHDDADERRYETCDSVAADDDDDGEGAPRVPDDAEMREATASLDQALADIEHGDYINYDNCDKDIGDDDAVSNGGGSPLREAAREPTYVNDLFHISAGEESRDRAAEADGQSDRRSHTVSELDKALGTIDSTLPAIKVEEHEGDADKHNSTEGHLGKPVRNAPDRYAGYGLHTAPFSYGVPSSSWNSDTDQEKAIIF</sequence>
<feature type="region of interest" description="Disordered" evidence="1">
    <location>
        <begin position="198"/>
        <end position="228"/>
    </location>
</feature>
<feature type="compositionally biased region" description="Basic and acidic residues" evidence="1">
    <location>
        <begin position="244"/>
        <end position="258"/>
    </location>
</feature>
<feature type="region of interest" description="Disordered" evidence="1">
    <location>
        <begin position="31"/>
        <end position="73"/>
    </location>
</feature>
<name>A0ABM1EJ57_PRICU</name>
<dbReference type="RefSeq" id="XP_014672228.1">
    <property type="nucleotide sequence ID" value="XM_014816742.1"/>
</dbReference>